<sequence>MPGTQMRFVSAEELAEAVDRDAAREAIAEALLSEFVPAEDPPRSHVSAGNGHLLLMPSSLQEWVGIKIASVAPENPAQGLPRIQAQYLLMDAATLTPRLLVDGSPLTLLRTPAVTAVACDHLAREDASRAVIFGSGPQAIEHAIAVALIRELADVALIGRNAERTQQAVDALQERGVPARAGSAVEDVPGADIIICATSSAEPLFDGALVADGACVAAMGSHEPDRRELDGRSLQRSLVVVEEHSAAGREAGDVVLAQAEGLIELRQLHELQDLVRGDVQRREDRPNVFKGTGMAWQDLAVVARLAARLPHSLSS</sequence>
<name>A0A9D1RYR2_9MICC</name>
<dbReference type="PANTHER" id="PTHR13812:SF19">
    <property type="entry name" value="KETIMINE REDUCTASE MU-CRYSTALLIN"/>
    <property type="match status" value="1"/>
</dbReference>
<protein>
    <submittedName>
        <fullName evidence="1">Ornithine cyclodeaminase family protein</fullName>
    </submittedName>
</protein>
<reference evidence="1" key="1">
    <citation type="journal article" date="2021" name="PeerJ">
        <title>Extensive microbial diversity within the chicken gut microbiome revealed by metagenomics and culture.</title>
        <authorList>
            <person name="Gilroy R."/>
            <person name="Ravi A."/>
            <person name="Getino M."/>
            <person name="Pursley I."/>
            <person name="Horton D.L."/>
            <person name="Alikhan N.F."/>
            <person name="Baker D."/>
            <person name="Gharbi K."/>
            <person name="Hall N."/>
            <person name="Watson M."/>
            <person name="Adriaenssens E.M."/>
            <person name="Foster-Nyarko E."/>
            <person name="Jarju S."/>
            <person name="Secka A."/>
            <person name="Antonio M."/>
            <person name="Oren A."/>
            <person name="Chaudhuri R.R."/>
            <person name="La Ragione R."/>
            <person name="Hildebrand F."/>
            <person name="Pallen M.J."/>
        </authorList>
    </citation>
    <scope>NUCLEOTIDE SEQUENCE</scope>
    <source>
        <strain evidence="1">ChiHejej3B27-3195</strain>
    </source>
</reference>
<evidence type="ECO:0000313" key="2">
    <source>
        <dbReference type="Proteomes" id="UP000824151"/>
    </source>
</evidence>
<accession>A0A9D1RYR2</accession>
<organism evidence="1 2">
    <name type="scientific">Candidatus Nesterenkonia stercoripullorum</name>
    <dbReference type="NCBI Taxonomy" id="2838701"/>
    <lineage>
        <taxon>Bacteria</taxon>
        <taxon>Bacillati</taxon>
        <taxon>Actinomycetota</taxon>
        <taxon>Actinomycetes</taxon>
        <taxon>Micrococcales</taxon>
        <taxon>Micrococcaceae</taxon>
        <taxon>Nesterenkonia</taxon>
    </lineage>
</organism>
<dbReference type="InterPro" id="IPR023401">
    <property type="entry name" value="ODC_N"/>
</dbReference>
<comment type="caution">
    <text evidence="1">The sequence shown here is derived from an EMBL/GenBank/DDBJ whole genome shotgun (WGS) entry which is preliminary data.</text>
</comment>
<evidence type="ECO:0000313" key="1">
    <source>
        <dbReference type="EMBL" id="HIW98656.1"/>
    </source>
</evidence>
<dbReference type="SUPFAM" id="SSF51735">
    <property type="entry name" value="NAD(P)-binding Rossmann-fold domains"/>
    <property type="match status" value="1"/>
</dbReference>
<proteinExistence type="predicted"/>
<dbReference type="AlphaFoldDB" id="A0A9D1RYR2"/>
<dbReference type="Proteomes" id="UP000824151">
    <property type="component" value="Unassembled WGS sequence"/>
</dbReference>
<dbReference type="InterPro" id="IPR003462">
    <property type="entry name" value="ODC_Mu_crystall"/>
</dbReference>
<dbReference type="PIRSF" id="PIRSF001439">
    <property type="entry name" value="CryM"/>
    <property type="match status" value="1"/>
</dbReference>
<dbReference type="Gene3D" id="3.30.1780.10">
    <property type="entry name" value="ornithine cyclodeaminase, domain 1"/>
    <property type="match status" value="1"/>
</dbReference>
<dbReference type="Pfam" id="PF02423">
    <property type="entry name" value="OCD_Mu_crystall"/>
    <property type="match status" value="1"/>
</dbReference>
<dbReference type="InterPro" id="IPR036291">
    <property type="entry name" value="NAD(P)-bd_dom_sf"/>
</dbReference>
<gene>
    <name evidence="1" type="ORF">H9871_00775</name>
</gene>
<dbReference type="Gene3D" id="3.40.50.720">
    <property type="entry name" value="NAD(P)-binding Rossmann-like Domain"/>
    <property type="match status" value="1"/>
</dbReference>
<dbReference type="PANTHER" id="PTHR13812">
    <property type="entry name" value="KETIMINE REDUCTASE MU-CRYSTALLIN"/>
    <property type="match status" value="1"/>
</dbReference>
<reference evidence="1" key="2">
    <citation type="submission" date="2021-04" db="EMBL/GenBank/DDBJ databases">
        <authorList>
            <person name="Gilroy R."/>
        </authorList>
    </citation>
    <scope>NUCLEOTIDE SEQUENCE</scope>
    <source>
        <strain evidence="1">ChiHejej3B27-3195</strain>
    </source>
</reference>
<dbReference type="EMBL" id="DXGD01000029">
    <property type="protein sequence ID" value="HIW98656.1"/>
    <property type="molecule type" value="Genomic_DNA"/>
</dbReference>
<dbReference type="GO" id="GO:0005737">
    <property type="term" value="C:cytoplasm"/>
    <property type="evidence" value="ECO:0007669"/>
    <property type="project" value="TreeGrafter"/>
</dbReference>